<dbReference type="GO" id="GO:0007062">
    <property type="term" value="P:sister chromatid cohesion"/>
    <property type="evidence" value="ECO:0007669"/>
    <property type="project" value="TreeGrafter"/>
</dbReference>
<evidence type="ECO:0000256" key="1">
    <source>
        <dbReference type="ARBA" id="ARBA00022618"/>
    </source>
</evidence>
<dbReference type="GO" id="GO:0051301">
    <property type="term" value="P:cell division"/>
    <property type="evidence" value="ECO:0007669"/>
    <property type="project" value="UniProtKB-KW"/>
</dbReference>
<dbReference type="Proteomes" id="UP000015102">
    <property type="component" value="Unassembled WGS sequence"/>
</dbReference>
<evidence type="ECO:0008006" key="8">
    <source>
        <dbReference type="Google" id="ProtNLM"/>
    </source>
</evidence>
<proteinExistence type="predicted"/>
<dbReference type="GO" id="GO:0003677">
    <property type="term" value="F:DNA binding"/>
    <property type="evidence" value="ECO:0007669"/>
    <property type="project" value="TreeGrafter"/>
</dbReference>
<evidence type="ECO:0000256" key="3">
    <source>
        <dbReference type="ARBA" id="ARBA00023242"/>
    </source>
</evidence>
<keyword evidence="3" id="KW-0539">Nucleus</keyword>
<keyword evidence="7" id="KW-1185">Reference proteome</keyword>
<reference evidence="6" key="2">
    <citation type="submission" date="2015-06" db="UniProtKB">
        <authorList>
            <consortium name="EnsemblMetazoa"/>
        </authorList>
    </citation>
    <scope>IDENTIFICATION</scope>
</reference>
<keyword evidence="2" id="KW-0498">Mitosis</keyword>
<name>T1GHG8_MEGSC</name>
<dbReference type="InterPro" id="IPR036277">
    <property type="entry name" value="SMC_hinge_sf"/>
</dbReference>
<dbReference type="GO" id="GO:0005634">
    <property type="term" value="C:nucleus"/>
    <property type="evidence" value="ECO:0007669"/>
    <property type="project" value="TreeGrafter"/>
</dbReference>
<dbReference type="EnsemblMetazoa" id="MESCA002868-RA">
    <property type="protein sequence ID" value="MESCA002868-PA"/>
    <property type="gene ID" value="MESCA002868"/>
</dbReference>
<dbReference type="GO" id="GO:0008278">
    <property type="term" value="C:cohesin complex"/>
    <property type="evidence" value="ECO:0007669"/>
    <property type="project" value="TreeGrafter"/>
</dbReference>
<sequence>MDSEINRKTGVEEQLKKINLQKDEAVKRKDKLMDHLKSSQLALDDQNRIKEELRKDVGSSKEKIAEKQRELEYVREQLGDARVDKHEDSRRKKKQEVVESFKKQVPGVYDRMINMCQPTHKRYNVAVTKVLGKYMEAIIVDTEK</sequence>
<keyword evidence="1" id="KW-0132">Cell division</keyword>
<protein>
    <recommendedName>
        <fullName evidence="8">SMC hinge domain-containing protein</fullName>
    </recommendedName>
</protein>
<evidence type="ECO:0000313" key="7">
    <source>
        <dbReference type="Proteomes" id="UP000015102"/>
    </source>
</evidence>
<evidence type="ECO:0000256" key="2">
    <source>
        <dbReference type="ARBA" id="ARBA00022776"/>
    </source>
</evidence>
<dbReference type="EMBL" id="CAQQ02142580">
    <property type="status" value="NOT_ANNOTATED_CDS"/>
    <property type="molecule type" value="Genomic_DNA"/>
</dbReference>
<dbReference type="STRING" id="36166.T1GHG8"/>
<dbReference type="GO" id="GO:0005524">
    <property type="term" value="F:ATP binding"/>
    <property type="evidence" value="ECO:0007669"/>
    <property type="project" value="InterPro"/>
</dbReference>
<dbReference type="AlphaFoldDB" id="T1GHG8"/>
<organism evidence="6 7">
    <name type="scientific">Megaselia scalaris</name>
    <name type="common">Humpbacked fly</name>
    <name type="synonym">Phora scalaris</name>
    <dbReference type="NCBI Taxonomy" id="36166"/>
    <lineage>
        <taxon>Eukaryota</taxon>
        <taxon>Metazoa</taxon>
        <taxon>Ecdysozoa</taxon>
        <taxon>Arthropoda</taxon>
        <taxon>Hexapoda</taxon>
        <taxon>Insecta</taxon>
        <taxon>Pterygota</taxon>
        <taxon>Neoptera</taxon>
        <taxon>Endopterygota</taxon>
        <taxon>Diptera</taxon>
        <taxon>Brachycera</taxon>
        <taxon>Muscomorpha</taxon>
        <taxon>Platypezoidea</taxon>
        <taxon>Phoridae</taxon>
        <taxon>Megaseliini</taxon>
        <taxon>Megaselia</taxon>
    </lineage>
</organism>
<dbReference type="PANTHER" id="PTHR18937:SF12">
    <property type="entry name" value="STRUCTURAL MAINTENANCE OF CHROMOSOMES PROTEIN"/>
    <property type="match status" value="1"/>
</dbReference>
<dbReference type="SUPFAM" id="SSF75553">
    <property type="entry name" value="Smc hinge domain"/>
    <property type="match status" value="1"/>
</dbReference>
<keyword evidence="4" id="KW-0131">Cell cycle</keyword>
<dbReference type="Gene3D" id="1.20.1060.20">
    <property type="match status" value="1"/>
</dbReference>
<dbReference type="HOGENOM" id="CLU_1801296_0_0_1"/>
<evidence type="ECO:0000256" key="4">
    <source>
        <dbReference type="ARBA" id="ARBA00023306"/>
    </source>
</evidence>
<feature type="coiled-coil region" evidence="5">
    <location>
        <begin position="8"/>
        <end position="70"/>
    </location>
</feature>
<reference evidence="7" key="1">
    <citation type="submission" date="2013-02" db="EMBL/GenBank/DDBJ databases">
        <authorList>
            <person name="Hughes D."/>
        </authorList>
    </citation>
    <scope>NUCLEOTIDE SEQUENCE</scope>
    <source>
        <strain>Durham</strain>
        <strain evidence="7">NC isolate 2 -- Noor lab</strain>
    </source>
</reference>
<keyword evidence="5" id="KW-0175">Coiled coil</keyword>
<evidence type="ECO:0000256" key="5">
    <source>
        <dbReference type="SAM" id="Coils"/>
    </source>
</evidence>
<accession>T1GHG8</accession>
<dbReference type="PANTHER" id="PTHR18937">
    <property type="entry name" value="STRUCTURAL MAINTENANCE OF CHROMOSOMES SMC FAMILY MEMBER"/>
    <property type="match status" value="1"/>
</dbReference>
<evidence type="ECO:0000313" key="6">
    <source>
        <dbReference type="EnsemblMetazoa" id="MESCA002868-PA"/>
    </source>
</evidence>